<feature type="region of interest" description="Disordered" evidence="18">
    <location>
        <begin position="25"/>
        <end position="97"/>
    </location>
</feature>
<evidence type="ECO:0000256" key="13">
    <source>
        <dbReference type="ARBA" id="ARBA00023157"/>
    </source>
</evidence>
<feature type="signal peptide" evidence="19">
    <location>
        <begin position="1"/>
        <end position="17"/>
    </location>
</feature>
<evidence type="ECO:0000313" key="21">
    <source>
        <dbReference type="EMBL" id="AFM15330.1"/>
    </source>
</evidence>
<keyword evidence="13" id="KW-1015">Disulfide bond</keyword>
<proteinExistence type="inferred from homology"/>
<evidence type="ECO:0000256" key="12">
    <source>
        <dbReference type="ARBA" id="ARBA00023139"/>
    </source>
</evidence>
<feature type="compositionally biased region" description="Polar residues" evidence="18">
    <location>
        <begin position="86"/>
        <end position="95"/>
    </location>
</feature>
<keyword evidence="7 17" id="KW-0862">Zinc</keyword>
<evidence type="ECO:0000256" key="8">
    <source>
        <dbReference type="ARBA" id="ARBA00022862"/>
    </source>
</evidence>
<name>I4BDH3_MYCCN</name>
<dbReference type="InterPro" id="IPR001424">
    <property type="entry name" value="SOD_Cu_Zn_dom"/>
</dbReference>
<keyword evidence="11" id="KW-0472">Membrane</keyword>
<comment type="catalytic activity">
    <reaction evidence="16 17">
        <text>2 superoxide + 2 H(+) = H2O2 + O2</text>
        <dbReference type="Rhea" id="RHEA:20696"/>
        <dbReference type="ChEBI" id="CHEBI:15378"/>
        <dbReference type="ChEBI" id="CHEBI:15379"/>
        <dbReference type="ChEBI" id="CHEBI:16240"/>
        <dbReference type="ChEBI" id="CHEBI:18421"/>
        <dbReference type="EC" id="1.15.1.1"/>
    </reaction>
</comment>
<dbReference type="InterPro" id="IPR018152">
    <property type="entry name" value="SOD_Cu/Zn_BS"/>
</dbReference>
<evidence type="ECO:0000256" key="11">
    <source>
        <dbReference type="ARBA" id="ARBA00023136"/>
    </source>
</evidence>
<dbReference type="PROSITE" id="PS51257">
    <property type="entry name" value="PROKAR_LIPOPROTEIN"/>
    <property type="match status" value="1"/>
</dbReference>
<protein>
    <recommendedName>
        <fullName evidence="3 17">Superoxide dismutase [Cu-Zn]</fullName>
        <ecNumber evidence="2 17">1.15.1.1</ecNumber>
    </recommendedName>
</protein>
<sequence length="266" mass="26091" precursor="true">MIRTVAAVTLFAAPALALTACSPPGEVPANSPGTPPPVWTGSPSPSSSMGEQGAGEQGGVRQGGLAGVPQEGGAQGRAGQVGGNQSAPQQAQSGGESLKADLKLADGTTVASADIAFSGGYATVTVRTTAAGKLAPGFHGMHIHSVGKCEPNSVAPTGGAPGNFNSAGGHLQVGGRSDHPASGDLASLQVRGDGSAELVTTTDAFTAQDLLNGAGTAIIVHEKADNFANIPADRYRQLDGAPPPDQNTLATGDAGARVACGVITRG</sequence>
<evidence type="ECO:0000256" key="14">
    <source>
        <dbReference type="ARBA" id="ARBA00023288"/>
    </source>
</evidence>
<evidence type="ECO:0000256" key="7">
    <source>
        <dbReference type="ARBA" id="ARBA00022833"/>
    </source>
</evidence>
<dbReference type="AlphaFoldDB" id="I4BDH3"/>
<feature type="domain" description="Superoxide dismutase copper/zinc binding" evidence="20">
    <location>
        <begin position="123"/>
        <end position="263"/>
    </location>
</feature>
<comment type="function">
    <text evidence="15">Destroys radicals which are normally produced within the cells and which are toxic to biological systems. May play a role in favoring mycobacterial survival in phagocytes.</text>
</comment>
<dbReference type="Gene3D" id="2.60.40.200">
    <property type="entry name" value="Superoxide dismutase, copper/zinc binding domain"/>
    <property type="match status" value="1"/>
</dbReference>
<evidence type="ECO:0000256" key="18">
    <source>
        <dbReference type="SAM" id="MobiDB-lite"/>
    </source>
</evidence>
<dbReference type="Proteomes" id="UP000006057">
    <property type="component" value="Chromosome"/>
</dbReference>
<dbReference type="Pfam" id="PF00080">
    <property type="entry name" value="Sod_Cu"/>
    <property type="match status" value="1"/>
</dbReference>
<keyword evidence="5 17" id="KW-0479">Metal-binding</keyword>
<evidence type="ECO:0000256" key="2">
    <source>
        <dbReference type="ARBA" id="ARBA00012682"/>
    </source>
</evidence>
<dbReference type="RefSeq" id="WP_014813822.1">
    <property type="nucleotide sequence ID" value="NC_018027.1"/>
</dbReference>
<dbReference type="SUPFAM" id="SSF49329">
    <property type="entry name" value="Cu,Zn superoxide dismutase-like"/>
    <property type="match status" value="1"/>
</dbReference>
<feature type="compositionally biased region" description="Gly residues" evidence="18">
    <location>
        <begin position="52"/>
        <end position="66"/>
    </location>
</feature>
<comment type="similarity">
    <text evidence="1 17">Belongs to the Cu-Zn superoxide dismutase family.</text>
</comment>
<evidence type="ECO:0000256" key="19">
    <source>
        <dbReference type="SAM" id="SignalP"/>
    </source>
</evidence>
<feature type="compositionally biased region" description="Gly residues" evidence="18">
    <location>
        <begin position="73"/>
        <end position="82"/>
    </location>
</feature>
<dbReference type="KEGG" id="mcb:Mycch_0510"/>
<evidence type="ECO:0000256" key="6">
    <source>
        <dbReference type="ARBA" id="ARBA00022729"/>
    </source>
</evidence>
<dbReference type="NCBIfam" id="NF047631">
    <property type="entry name" value="SodCMycob"/>
    <property type="match status" value="1"/>
</dbReference>
<evidence type="ECO:0000256" key="9">
    <source>
        <dbReference type="ARBA" id="ARBA00023002"/>
    </source>
</evidence>
<evidence type="ECO:0000256" key="16">
    <source>
        <dbReference type="ARBA" id="ARBA00049204"/>
    </source>
</evidence>
<evidence type="ECO:0000256" key="10">
    <source>
        <dbReference type="ARBA" id="ARBA00023008"/>
    </source>
</evidence>
<comment type="cofactor">
    <cofactor evidence="17">
        <name>Cu cation</name>
        <dbReference type="ChEBI" id="CHEBI:23378"/>
    </cofactor>
    <text evidence="17">Binds 1 copper ion per subunit.</text>
</comment>
<keyword evidence="10 17" id="KW-0186">Copper</keyword>
<evidence type="ECO:0000259" key="20">
    <source>
        <dbReference type="Pfam" id="PF00080"/>
    </source>
</evidence>
<reference evidence="21 22" key="1">
    <citation type="submission" date="2012-06" db="EMBL/GenBank/DDBJ databases">
        <title>Complete sequence of chromosome of Mycobacterium chubuense NBB4.</title>
        <authorList>
            <consortium name="US DOE Joint Genome Institute"/>
            <person name="Lucas S."/>
            <person name="Han J."/>
            <person name="Lapidus A."/>
            <person name="Cheng J.-F."/>
            <person name="Goodwin L."/>
            <person name="Pitluck S."/>
            <person name="Peters L."/>
            <person name="Mikhailova N."/>
            <person name="Teshima H."/>
            <person name="Detter J.C."/>
            <person name="Han C."/>
            <person name="Tapia R."/>
            <person name="Land M."/>
            <person name="Hauser L."/>
            <person name="Kyrpides N."/>
            <person name="Ivanova N."/>
            <person name="Pagani I."/>
            <person name="Mattes T."/>
            <person name="Holmes A."/>
            <person name="Rutledge P."/>
            <person name="Paulsen I."/>
            <person name="Coleman N."/>
            <person name="Woyke T."/>
        </authorList>
    </citation>
    <scope>NUCLEOTIDE SEQUENCE [LARGE SCALE GENOMIC DNA]</scope>
    <source>
        <strain evidence="21 22">NBB4</strain>
    </source>
</reference>
<dbReference type="GO" id="GO:0046872">
    <property type="term" value="F:metal ion binding"/>
    <property type="evidence" value="ECO:0007669"/>
    <property type="project" value="UniProtKB-KW"/>
</dbReference>
<dbReference type="eggNOG" id="COG2032">
    <property type="taxonomic scope" value="Bacteria"/>
</dbReference>
<dbReference type="PATRIC" id="fig|710421.3.peg.501"/>
<keyword evidence="6 19" id="KW-0732">Signal</keyword>
<keyword evidence="8" id="KW-0049">Antioxidant</keyword>
<accession>I4BDH3</accession>
<organism evidence="21 22">
    <name type="scientific">Mycolicibacterium chubuense (strain NBB4)</name>
    <name type="common">Mycobacterium chubuense</name>
    <dbReference type="NCBI Taxonomy" id="710421"/>
    <lineage>
        <taxon>Bacteria</taxon>
        <taxon>Bacillati</taxon>
        <taxon>Actinomycetota</taxon>
        <taxon>Actinomycetes</taxon>
        <taxon>Mycobacteriales</taxon>
        <taxon>Mycobacteriaceae</taxon>
        <taxon>Mycolicibacterium</taxon>
    </lineage>
</organism>
<dbReference type="EMBL" id="CP003053">
    <property type="protein sequence ID" value="AFM15330.1"/>
    <property type="molecule type" value="Genomic_DNA"/>
</dbReference>
<dbReference type="GO" id="GO:0004784">
    <property type="term" value="F:superoxide dismutase activity"/>
    <property type="evidence" value="ECO:0007669"/>
    <property type="project" value="UniProtKB-EC"/>
</dbReference>
<evidence type="ECO:0000256" key="4">
    <source>
        <dbReference type="ARBA" id="ARBA00022475"/>
    </source>
</evidence>
<evidence type="ECO:0000256" key="3">
    <source>
        <dbReference type="ARBA" id="ARBA00020928"/>
    </source>
</evidence>
<keyword evidence="14" id="KW-0449">Lipoprotein</keyword>
<dbReference type="OrthoDB" id="9792957at2"/>
<dbReference type="PROSITE" id="PS00332">
    <property type="entry name" value="SOD_CU_ZN_2"/>
    <property type="match status" value="1"/>
</dbReference>
<dbReference type="FunFam" id="2.60.40.200:FF:000012">
    <property type="entry name" value="Superoxide dismutase [Cu-Zn]"/>
    <property type="match status" value="1"/>
</dbReference>
<keyword evidence="4" id="KW-1003">Cell membrane</keyword>
<evidence type="ECO:0000256" key="5">
    <source>
        <dbReference type="ARBA" id="ARBA00022723"/>
    </source>
</evidence>
<keyword evidence="9 17" id="KW-0560">Oxidoreductase</keyword>
<dbReference type="InterPro" id="IPR036423">
    <property type="entry name" value="SOD-like_Cu/Zn_dom_sf"/>
</dbReference>
<dbReference type="STRING" id="710421.Mycch_0510"/>
<feature type="chain" id="PRO_5039592995" description="Superoxide dismutase [Cu-Zn]" evidence="19">
    <location>
        <begin position="18"/>
        <end position="266"/>
    </location>
</feature>
<keyword evidence="22" id="KW-1185">Reference proteome</keyword>
<dbReference type="EC" id="1.15.1.1" evidence="2 17"/>
<evidence type="ECO:0000256" key="1">
    <source>
        <dbReference type="ARBA" id="ARBA00010457"/>
    </source>
</evidence>
<dbReference type="HOGENOM" id="CLU_056632_8_0_11"/>
<keyword evidence="12" id="KW-0564">Palmitate</keyword>
<evidence type="ECO:0000256" key="17">
    <source>
        <dbReference type="RuleBase" id="RU000393"/>
    </source>
</evidence>
<evidence type="ECO:0000313" key="22">
    <source>
        <dbReference type="Proteomes" id="UP000006057"/>
    </source>
</evidence>
<evidence type="ECO:0000256" key="15">
    <source>
        <dbReference type="ARBA" id="ARBA00024900"/>
    </source>
</evidence>
<gene>
    <name evidence="21" type="ordered locus">Mycch_0510</name>
</gene>
<comment type="cofactor">
    <cofactor evidence="17">
        <name>Zn(2+)</name>
        <dbReference type="ChEBI" id="CHEBI:29105"/>
    </cofactor>
    <text evidence="17">Binds 1 zinc ion per subunit.</text>
</comment>